<dbReference type="Proteomes" id="UP000694844">
    <property type="component" value="Chromosome 3"/>
</dbReference>
<dbReference type="InterPro" id="IPR043129">
    <property type="entry name" value="ATPase_NBD"/>
</dbReference>
<dbReference type="Pfam" id="PF00012">
    <property type="entry name" value="HSP70"/>
    <property type="match status" value="1"/>
</dbReference>
<dbReference type="OrthoDB" id="6139900at2759"/>
<gene>
    <name evidence="6" type="primary">LOC111122726</name>
</gene>
<dbReference type="Gene3D" id="3.30.420.40">
    <property type="match status" value="2"/>
</dbReference>
<dbReference type="GO" id="GO:0140662">
    <property type="term" value="F:ATP-dependent protein folding chaperone"/>
    <property type="evidence" value="ECO:0007669"/>
    <property type="project" value="InterPro"/>
</dbReference>
<dbReference type="CDD" id="cd10229">
    <property type="entry name" value="ASKHA_NBD_HSP70_HSPA12"/>
    <property type="match status" value="1"/>
</dbReference>
<dbReference type="PANTHER" id="PTHR14187:SF5">
    <property type="entry name" value="HEAT SHOCK 70 KDA PROTEIN 12A"/>
    <property type="match status" value="1"/>
</dbReference>
<dbReference type="Gene3D" id="2.60.34.10">
    <property type="entry name" value="Substrate Binding Domain Of DNAk, Chain A, domain 1"/>
    <property type="match status" value="1"/>
</dbReference>
<name>A0A8B8CXH0_CRAVI</name>
<dbReference type="InterPro" id="IPR013126">
    <property type="entry name" value="Hsp_70_fam"/>
</dbReference>
<dbReference type="InterPro" id="IPR029047">
    <property type="entry name" value="HSP70_peptide-bd_sf"/>
</dbReference>
<dbReference type="RefSeq" id="XP_022320315.1">
    <property type="nucleotide sequence ID" value="XM_022464607.1"/>
</dbReference>
<feature type="region of interest" description="Disordered" evidence="4">
    <location>
        <begin position="1"/>
        <end position="20"/>
    </location>
</feature>
<evidence type="ECO:0000256" key="3">
    <source>
        <dbReference type="ARBA" id="ARBA00022840"/>
    </source>
</evidence>
<evidence type="ECO:0000313" key="6">
    <source>
        <dbReference type="RefSeq" id="XP_022320315.1"/>
    </source>
</evidence>
<sequence>MAEVVRTDDSESTSKHSEKPSVCPNLLVAAIDFGTAYSGYAFASHEDFIENPPKIRIPEWDRFQELRSLKTPTSILFNKDKKCVAFGYEAERKFTEMSEENKHEEYYYFEKFKMLLYKSEIEKDQKLTKRTELSDINGKKMKATDVFSAAIMCLKEHLENELKKTGVSQEEEDNIRWVLTLPAIWGDDAKQFMRDAAVEAGIKDGCLKIALEPEAASMYCKKQPLVHSNREIHAFEPGSRYLIMDAGGGTVDVTIHTILKNGKIEEVDSASGGAWGGTYLDRKFLEMFEDILGKEVFEKYKKENLADYISICKTLELGKRNFSNSSTHLEIKIPESMIMLCKGLNTNLVDLIKKSTFQEHVKCTRAKLTLSFRCVDNLFAEVCNGIVDHISKLLGKHQEQKIKTVLMVGGFSESQYLQDKMKNAFPNIEMVTPNDAGLAVLKGAVLYGHDPKAIVSRIARFSYGVSSLVRYDVKKHSPQKNKIVDDVEYCTDLFSKHITKGEKLNIDEAQACQTYSPVSKAQTSIRFCVYKSEDTDPKYIDDEGCRFVGHFDVDIPDSTDGADREVLVSFMHGNTELKVEAKNLKTNKVTEHKFSFDENLHDGKQYAFQGQ</sequence>
<evidence type="ECO:0000256" key="1">
    <source>
        <dbReference type="ARBA" id="ARBA00007381"/>
    </source>
</evidence>
<dbReference type="AlphaFoldDB" id="A0A8B8CXH0"/>
<accession>A0A8B8CXH0</accession>
<dbReference type="KEGG" id="cvn:111122726"/>
<comment type="similarity">
    <text evidence="1">Belongs to the heat shock protein 70 family.</text>
</comment>
<proteinExistence type="inferred from homology"/>
<dbReference type="GeneID" id="111122726"/>
<keyword evidence="5" id="KW-1185">Reference proteome</keyword>
<dbReference type="GO" id="GO:0005524">
    <property type="term" value="F:ATP binding"/>
    <property type="evidence" value="ECO:0007669"/>
    <property type="project" value="UniProtKB-KW"/>
</dbReference>
<evidence type="ECO:0000256" key="2">
    <source>
        <dbReference type="ARBA" id="ARBA00022741"/>
    </source>
</evidence>
<dbReference type="PANTHER" id="PTHR14187">
    <property type="entry name" value="ALPHA KINASE/ELONGATION FACTOR 2 KINASE"/>
    <property type="match status" value="1"/>
</dbReference>
<evidence type="ECO:0000256" key="4">
    <source>
        <dbReference type="SAM" id="MobiDB-lite"/>
    </source>
</evidence>
<feature type="compositionally biased region" description="Basic and acidic residues" evidence="4">
    <location>
        <begin position="1"/>
        <end position="19"/>
    </location>
</feature>
<protein>
    <submittedName>
        <fullName evidence="6">Heat shock 70 kDa protein 12A-like</fullName>
    </submittedName>
</protein>
<organism evidence="5 6">
    <name type="scientific">Crassostrea virginica</name>
    <name type="common">Eastern oyster</name>
    <dbReference type="NCBI Taxonomy" id="6565"/>
    <lineage>
        <taxon>Eukaryota</taxon>
        <taxon>Metazoa</taxon>
        <taxon>Spiralia</taxon>
        <taxon>Lophotrochozoa</taxon>
        <taxon>Mollusca</taxon>
        <taxon>Bivalvia</taxon>
        <taxon>Autobranchia</taxon>
        <taxon>Pteriomorphia</taxon>
        <taxon>Ostreida</taxon>
        <taxon>Ostreoidea</taxon>
        <taxon>Ostreidae</taxon>
        <taxon>Crassostrea</taxon>
    </lineage>
</organism>
<reference evidence="6" key="1">
    <citation type="submission" date="2025-08" db="UniProtKB">
        <authorList>
            <consortium name="RefSeq"/>
        </authorList>
    </citation>
    <scope>IDENTIFICATION</scope>
    <source>
        <tissue evidence="6">Whole sample</tissue>
    </source>
</reference>
<keyword evidence="3" id="KW-0067">ATP-binding</keyword>
<evidence type="ECO:0000313" key="5">
    <source>
        <dbReference type="Proteomes" id="UP000694844"/>
    </source>
</evidence>
<keyword evidence="2" id="KW-0547">Nucleotide-binding</keyword>
<dbReference type="SUPFAM" id="SSF53067">
    <property type="entry name" value="Actin-like ATPase domain"/>
    <property type="match status" value="2"/>
</dbReference>